<dbReference type="InterPro" id="IPR008581">
    <property type="entry name" value="DUF863_pln"/>
</dbReference>
<evidence type="ECO:0000313" key="4">
    <source>
        <dbReference type="EMBL" id="GFZ19289.1"/>
    </source>
</evidence>
<evidence type="ECO:0000256" key="1">
    <source>
        <dbReference type="ARBA" id="ARBA00022737"/>
    </source>
</evidence>
<gene>
    <name evidence="4" type="ORF">Acr_27g0010280</name>
</gene>
<evidence type="ECO:0000256" key="2">
    <source>
        <dbReference type="PROSITE-ProRule" id="PRU00708"/>
    </source>
</evidence>
<dbReference type="EMBL" id="BJWL01000027">
    <property type="protein sequence ID" value="GFZ19289.1"/>
    <property type="molecule type" value="Genomic_DNA"/>
</dbReference>
<feature type="repeat" description="PPR" evidence="2">
    <location>
        <begin position="817"/>
        <end position="851"/>
    </location>
</feature>
<dbReference type="OrthoDB" id="630817at2759"/>
<dbReference type="Gene3D" id="1.25.40.10">
    <property type="entry name" value="Tetratricopeptide repeat domain"/>
    <property type="match status" value="2"/>
</dbReference>
<accession>A0A7J0H8A2</accession>
<reference evidence="4 5" key="1">
    <citation type="submission" date="2019-07" db="EMBL/GenBank/DDBJ databases">
        <title>De Novo Assembly of kiwifruit Actinidia rufa.</title>
        <authorList>
            <person name="Sugita-Konishi S."/>
            <person name="Sato K."/>
            <person name="Mori E."/>
            <person name="Abe Y."/>
            <person name="Kisaki G."/>
            <person name="Hamano K."/>
            <person name="Suezawa K."/>
            <person name="Otani M."/>
            <person name="Fukuda T."/>
            <person name="Manabe T."/>
            <person name="Gomi K."/>
            <person name="Tabuchi M."/>
            <person name="Akimitsu K."/>
            <person name="Kataoka I."/>
        </authorList>
    </citation>
    <scope>NUCLEOTIDE SEQUENCE [LARGE SCALE GENOMIC DNA]</scope>
    <source>
        <strain evidence="5">cv. Fuchu</strain>
    </source>
</reference>
<organism evidence="4 5">
    <name type="scientific">Actinidia rufa</name>
    <dbReference type="NCBI Taxonomy" id="165716"/>
    <lineage>
        <taxon>Eukaryota</taxon>
        <taxon>Viridiplantae</taxon>
        <taxon>Streptophyta</taxon>
        <taxon>Embryophyta</taxon>
        <taxon>Tracheophyta</taxon>
        <taxon>Spermatophyta</taxon>
        <taxon>Magnoliopsida</taxon>
        <taxon>eudicotyledons</taxon>
        <taxon>Gunneridae</taxon>
        <taxon>Pentapetalae</taxon>
        <taxon>asterids</taxon>
        <taxon>Ericales</taxon>
        <taxon>Actinidiaceae</taxon>
        <taxon>Actinidia</taxon>
    </lineage>
</organism>
<feature type="region of interest" description="Disordered" evidence="3">
    <location>
        <begin position="674"/>
        <end position="705"/>
    </location>
</feature>
<feature type="region of interest" description="Disordered" evidence="3">
    <location>
        <begin position="616"/>
        <end position="635"/>
    </location>
</feature>
<dbReference type="PANTHER" id="PTHR33167:SF70">
    <property type="entry name" value="DUF3741 DOMAIN-CONTAINING PROTEIN"/>
    <property type="match status" value="1"/>
</dbReference>
<dbReference type="InterPro" id="IPR002885">
    <property type="entry name" value="PPR_rpt"/>
</dbReference>
<feature type="region of interest" description="Disordered" evidence="3">
    <location>
        <begin position="205"/>
        <end position="229"/>
    </location>
</feature>
<keyword evidence="1" id="KW-0677">Repeat</keyword>
<dbReference type="Proteomes" id="UP000585474">
    <property type="component" value="Unassembled WGS sequence"/>
</dbReference>
<sequence>MGTEIQATSYFSGSDSMRDLNDSAGTGIWALYREHNTLKNDQYYNTFLTRPNIDGYVVYDREQLRQTILKHESIFRHQEPIASNLLSVFMKGNNIFGSFPSQDRVKSKACEAPGAKCNMFEGRLLDLELPATEGKWLEESACGVSRLESCLLRRDCEVTRERHVSLCLGSGLSPGCNGESRCNTVPFSGGASPENSPALFKSLQVEPRKDDEPSPFLSPDKSNPESRRKRTIFGVEISKGGCDQSVEASPAPSPCPLIPLFDATKTELPSLPPWCKASSIVSQVCLDVKSVKAMNSSPMGGLPWLKENELVKIEPIKGQEGPHQLNPHSLKNPPLLFADKTETGKGPSQSLVRVCTASISACDAELEKTETCLCPSNSKTLEGPIFVPQTPTDVTSLDSPSKFRCFASDGDGGNDWKDLGCDCRSGDQLEVTDIVTEKVLGHYTSGIRHHIDLNLCMNEDEVPPVLSLPRAMFNIATTEIDLEVPAVLEPEASPSSEADSSEDQLKIPSKLPLDESNEHIEELVRVAAEAIIAIASSDLMEDITPHPLPVLSGNSLLWFAEVVSSNLEGELIDEGFIPDGMDYFEFMTLNLTETKVEENCSMFPCFQNQREEERGSNVLFKRPRRGQARRGRQRKDFQRDILPGLVSLSRHEVSEDFQMIEELFKATGLAWQPSRSQRNGAKKGRGRRRSGGSSPSLTPSKVCPSPVEQPICRELVMLEGRTLTGWGKRTRRLPRKRCPTDIPRPRTMSKSGDFGDLLQAAGHSEALQEGRSIHGYALRRGIGYSDEVFETSLVDVYIKCGTMNMASSIFSKASTITVASWNALIAGHLQTGQPVEALNLFFLKVQQNLDPDLITLANGIWGCADLKSMQEEYNVIPSEEHYGCMVDLLSRTGRIEKAYTLLNRLPLRQRSTALVALLAACCLQSSWESSNGRGRRTATYGFRPGEFKYLQFGVKFICRGGKMERCYPNKSCGKGHTFERTPGFSLIEDKPVYQM</sequence>
<evidence type="ECO:0000313" key="5">
    <source>
        <dbReference type="Proteomes" id="UP000585474"/>
    </source>
</evidence>
<proteinExistence type="predicted"/>
<dbReference type="PROSITE" id="PS51375">
    <property type="entry name" value="PPR"/>
    <property type="match status" value="1"/>
</dbReference>
<dbReference type="PANTHER" id="PTHR33167">
    <property type="entry name" value="TRANSCRIPTION FACTOR, PUTATIVE (DUF863)-RELATED"/>
    <property type="match status" value="1"/>
</dbReference>
<feature type="compositionally biased region" description="Basic residues" evidence="3">
    <location>
        <begin position="621"/>
        <end position="633"/>
    </location>
</feature>
<dbReference type="Pfam" id="PF01535">
    <property type="entry name" value="PPR"/>
    <property type="match status" value="2"/>
</dbReference>
<feature type="compositionally biased region" description="Basic residues" evidence="3">
    <location>
        <begin position="680"/>
        <end position="690"/>
    </location>
</feature>
<keyword evidence="5" id="KW-1185">Reference proteome</keyword>
<comment type="caution">
    <text evidence="4">The sequence shown here is derived from an EMBL/GenBank/DDBJ whole genome shotgun (WGS) entry which is preliminary data.</text>
</comment>
<dbReference type="AlphaFoldDB" id="A0A7J0H8A2"/>
<dbReference type="Pfam" id="PF05904">
    <property type="entry name" value="DUF863"/>
    <property type="match status" value="1"/>
</dbReference>
<name>A0A7J0H8A2_9ERIC</name>
<dbReference type="InterPro" id="IPR011990">
    <property type="entry name" value="TPR-like_helical_dom_sf"/>
</dbReference>
<protein>
    <submittedName>
        <fullName evidence="4">T-box transcription factor, putative</fullName>
    </submittedName>
</protein>
<evidence type="ECO:0000256" key="3">
    <source>
        <dbReference type="SAM" id="MobiDB-lite"/>
    </source>
</evidence>